<feature type="region of interest" description="Disordered" evidence="1">
    <location>
        <begin position="385"/>
        <end position="409"/>
    </location>
</feature>
<gene>
    <name evidence="2" type="ORF">NAEGRDRAFT_51825</name>
</gene>
<feature type="compositionally biased region" description="Polar residues" evidence="1">
    <location>
        <begin position="96"/>
        <end position="107"/>
    </location>
</feature>
<evidence type="ECO:0000313" key="2">
    <source>
        <dbReference type="EMBL" id="EFC40365.1"/>
    </source>
</evidence>
<dbReference type="Gene3D" id="3.40.50.1820">
    <property type="entry name" value="alpha/beta hydrolase"/>
    <property type="match status" value="1"/>
</dbReference>
<protein>
    <submittedName>
        <fullName evidence="2">Predicted protein</fullName>
    </submittedName>
</protein>
<feature type="compositionally biased region" description="Polar residues" evidence="1">
    <location>
        <begin position="1"/>
        <end position="21"/>
    </location>
</feature>
<dbReference type="OrthoDB" id="10474410at2759"/>
<evidence type="ECO:0000313" key="3">
    <source>
        <dbReference type="Proteomes" id="UP000006671"/>
    </source>
</evidence>
<dbReference type="Proteomes" id="UP000006671">
    <property type="component" value="Unassembled WGS sequence"/>
</dbReference>
<name>D2VS52_NAEGR</name>
<feature type="region of interest" description="Disordered" evidence="1">
    <location>
        <begin position="1"/>
        <end position="141"/>
    </location>
</feature>
<sequence length="952" mass="107301">MISSEQHNNNPNNSPTDTIAHSNNLNNYSNTLENMQQPNDASTSPIKHNPKPFLNNDLSPSHNNHHQHVPPSQSQNIEFSSTNNHFIASGDDEQHVSSSHDQNQQHQPLLVSSSPLPSPTFTNTMNNINTTANTTIHSPTQGGAASFFKRLLSNLTPNLSRQNHLQLSEKNNQHGVSGSRSNGGSGNMNGGNVPAGTNCINHQELDLDGLSVKSVESTPSVDLSSNNTSGGNLNNLAVGASNINHNHQQQQQIHNNNNGNNTRAIMDIFPKSRQEEEPSMDNIISRKLAQKKKNSVKPVDINAFTDNNNEKEKVLTQNTVFKNTPMQTLTPSALLSGKVSMDLFANVEDEKKKPKKKRQETGIKNVETTVKTRNKTYLKKMTFMTSLSTSGDQHPTSSNSTKKGQQKEQAPFENDLLFNDLQVFKNQVFKRYCKILEQPIFCKAFNYEVLGPREFLTNPYVLPQLIEESPAVSTVGTSSPKKEEQNPFLFDEKFVKEFKWRRRKTETQSNSVPNVPTVDIVCEDGATLSCYFEMVGQNEQPSTSTKQDDSSSTTSKKTLLLFHDGCEEAFEYFFQPSLRKFKDFIISMGLQIFIFEYRGFGYSTCAKGEDERTSLHRFLETDYKLVHHLFTTRLKIPMSQVVVYGKGFLGSTCAIHFVSNFPTVSGLCLESPCFDVLKVVLGNLPENVLSYISSQGAEQGIVRPEDETIRFEFTKYNFGVEKYYRMPYPKNKKIMSTKQQNARPKTTIVCKVGDERYYNLKEVKNCITHHFDVYNKLSCFPGKLLILFQQGNELVPYCDVENFFKCIKTGEKNMYLLSSNEISTMTSANDDPFNLFERKFFTCVRAIHKFMESVSHSFPDNFNQFLEKLFQLEQRLLEDQANQTSELSDLAASGSYVDTYESYGGRGRRNPYLPICGGCGHCRACVDQSMIENEGTDNTDHDCDSEASSEEE</sequence>
<dbReference type="GeneID" id="8854712"/>
<dbReference type="SUPFAM" id="SSF53474">
    <property type="entry name" value="alpha/beta-Hydrolases"/>
    <property type="match status" value="1"/>
</dbReference>
<feature type="compositionally biased region" description="Low complexity" evidence="1">
    <location>
        <begin position="108"/>
        <end position="135"/>
    </location>
</feature>
<keyword evidence="3" id="KW-1185">Reference proteome</keyword>
<dbReference type="EMBL" id="GG738893">
    <property type="protein sequence ID" value="EFC40365.1"/>
    <property type="molecule type" value="Genomic_DNA"/>
</dbReference>
<dbReference type="InterPro" id="IPR029058">
    <property type="entry name" value="AB_hydrolase_fold"/>
</dbReference>
<reference evidence="2 3" key="1">
    <citation type="journal article" date="2010" name="Cell">
        <title>The genome of Naegleria gruberi illuminates early eukaryotic versatility.</title>
        <authorList>
            <person name="Fritz-Laylin L.K."/>
            <person name="Prochnik S.E."/>
            <person name="Ginger M.L."/>
            <person name="Dacks J.B."/>
            <person name="Carpenter M.L."/>
            <person name="Field M.C."/>
            <person name="Kuo A."/>
            <person name="Paredez A."/>
            <person name="Chapman J."/>
            <person name="Pham J."/>
            <person name="Shu S."/>
            <person name="Neupane R."/>
            <person name="Cipriano M."/>
            <person name="Mancuso J."/>
            <person name="Tu H."/>
            <person name="Salamov A."/>
            <person name="Lindquist E."/>
            <person name="Shapiro H."/>
            <person name="Lucas S."/>
            <person name="Grigoriev I.V."/>
            <person name="Cande W.Z."/>
            <person name="Fulton C."/>
            <person name="Rokhsar D.S."/>
            <person name="Dawson S.C."/>
        </authorList>
    </citation>
    <scope>NUCLEOTIDE SEQUENCE [LARGE SCALE GENOMIC DNA]</scope>
    <source>
        <strain evidence="2 3">NEG-M</strain>
    </source>
</reference>
<dbReference type="KEGG" id="ngr:NAEGRDRAFT_51825"/>
<dbReference type="AlphaFoldDB" id="D2VS52"/>
<feature type="compositionally biased region" description="Polar residues" evidence="1">
    <location>
        <begin position="70"/>
        <end position="86"/>
    </location>
</feature>
<proteinExistence type="predicted"/>
<organism evidence="3">
    <name type="scientific">Naegleria gruberi</name>
    <name type="common">Amoeba</name>
    <dbReference type="NCBI Taxonomy" id="5762"/>
    <lineage>
        <taxon>Eukaryota</taxon>
        <taxon>Discoba</taxon>
        <taxon>Heterolobosea</taxon>
        <taxon>Tetramitia</taxon>
        <taxon>Eutetramitia</taxon>
        <taxon>Vahlkampfiidae</taxon>
        <taxon>Naegleria</taxon>
    </lineage>
</organism>
<feature type="compositionally biased region" description="Low complexity" evidence="1">
    <location>
        <begin position="22"/>
        <end position="34"/>
    </location>
</feature>
<feature type="compositionally biased region" description="Polar residues" evidence="1">
    <location>
        <begin position="35"/>
        <end position="46"/>
    </location>
</feature>
<dbReference type="VEuPathDB" id="AmoebaDB:NAEGRDRAFT_51825"/>
<dbReference type="InParanoid" id="D2VS52"/>
<feature type="region of interest" description="Disordered" evidence="1">
    <location>
        <begin position="170"/>
        <end position="196"/>
    </location>
</feature>
<feature type="compositionally biased region" description="Polar residues" evidence="1">
    <location>
        <begin position="385"/>
        <end position="403"/>
    </location>
</feature>
<dbReference type="RefSeq" id="XP_002673109.1">
    <property type="nucleotide sequence ID" value="XM_002673063.1"/>
</dbReference>
<accession>D2VS52</accession>
<evidence type="ECO:0000256" key="1">
    <source>
        <dbReference type="SAM" id="MobiDB-lite"/>
    </source>
</evidence>